<name>A0A7J8BL07_MOLMO</name>
<proteinExistence type="predicted"/>
<accession>A0A7J8BL07</accession>
<protein>
    <submittedName>
        <fullName evidence="2">Uncharacterized protein</fullName>
    </submittedName>
</protein>
<sequence length="265" mass="27858">MRLKGVNTASIPTGVEGGTCASRHGHLSTCHPEGEADPAVTTHSDNPRRTLAGHPDSCLPRVSPVPPELPGGRRAGSPACDPSSASRQGRQGGGEQSGVQGKEGALTCGLPGGALCPSTRRGDCILVSAHALPGPTPGLQEHALFLVMNQACQAPPDNRGRMPRARPQRLQCLLRRRRCARPVTAPGAWHRLSVAAWAMRSEGVQGGEGRAWRQMSAAAGPQARPRVRPWPQMHPVGTGQGSVTVHPQRRTQGAVGSMTPLTWGF</sequence>
<dbReference type="AlphaFoldDB" id="A0A7J8BL07"/>
<evidence type="ECO:0000256" key="1">
    <source>
        <dbReference type="SAM" id="MobiDB-lite"/>
    </source>
</evidence>
<feature type="region of interest" description="Disordered" evidence="1">
    <location>
        <begin position="1"/>
        <end position="101"/>
    </location>
</feature>
<dbReference type="EMBL" id="JACASF010000026">
    <property type="protein sequence ID" value="KAF6398950.1"/>
    <property type="molecule type" value="Genomic_DNA"/>
</dbReference>
<reference evidence="2 3" key="1">
    <citation type="journal article" date="2020" name="Nature">
        <title>Six reference-quality genomes reveal evolution of bat adaptations.</title>
        <authorList>
            <person name="Jebb D."/>
            <person name="Huang Z."/>
            <person name="Pippel M."/>
            <person name="Hughes G.M."/>
            <person name="Lavrichenko K."/>
            <person name="Devanna P."/>
            <person name="Winkler S."/>
            <person name="Jermiin L.S."/>
            <person name="Skirmuntt E.C."/>
            <person name="Katzourakis A."/>
            <person name="Burkitt-Gray L."/>
            <person name="Ray D.A."/>
            <person name="Sullivan K.A.M."/>
            <person name="Roscito J.G."/>
            <person name="Kirilenko B.M."/>
            <person name="Davalos L.M."/>
            <person name="Corthals A.P."/>
            <person name="Power M.L."/>
            <person name="Jones G."/>
            <person name="Ransome R.D."/>
            <person name="Dechmann D.K.N."/>
            <person name="Locatelli A.G."/>
            <person name="Puechmaille S.J."/>
            <person name="Fedrigo O."/>
            <person name="Jarvis E.D."/>
            <person name="Hiller M."/>
            <person name="Vernes S.C."/>
            <person name="Myers E.W."/>
            <person name="Teeling E.C."/>
        </authorList>
    </citation>
    <scope>NUCLEOTIDE SEQUENCE [LARGE SCALE GENOMIC DNA]</scope>
    <source>
        <strain evidence="2">MMolMol1</strain>
        <tissue evidence="2">Muscle</tissue>
    </source>
</reference>
<keyword evidence="3" id="KW-1185">Reference proteome</keyword>
<comment type="caution">
    <text evidence="2">The sequence shown here is derived from an EMBL/GenBank/DDBJ whole genome shotgun (WGS) entry which is preliminary data.</text>
</comment>
<organism evidence="2 3">
    <name type="scientific">Molossus molossus</name>
    <name type="common">Pallas' mastiff bat</name>
    <name type="synonym">Vespertilio molossus</name>
    <dbReference type="NCBI Taxonomy" id="27622"/>
    <lineage>
        <taxon>Eukaryota</taxon>
        <taxon>Metazoa</taxon>
        <taxon>Chordata</taxon>
        <taxon>Craniata</taxon>
        <taxon>Vertebrata</taxon>
        <taxon>Euteleostomi</taxon>
        <taxon>Mammalia</taxon>
        <taxon>Eutheria</taxon>
        <taxon>Laurasiatheria</taxon>
        <taxon>Chiroptera</taxon>
        <taxon>Yangochiroptera</taxon>
        <taxon>Molossidae</taxon>
        <taxon>Molossus</taxon>
    </lineage>
</organism>
<dbReference type="Proteomes" id="UP000550707">
    <property type="component" value="Unassembled WGS sequence"/>
</dbReference>
<gene>
    <name evidence="2" type="ORF">HJG59_010204</name>
</gene>
<dbReference type="InParanoid" id="A0A7J8BL07"/>
<evidence type="ECO:0000313" key="3">
    <source>
        <dbReference type="Proteomes" id="UP000550707"/>
    </source>
</evidence>
<evidence type="ECO:0000313" key="2">
    <source>
        <dbReference type="EMBL" id="KAF6398950.1"/>
    </source>
</evidence>